<feature type="active site" description="Proton donor/acceptor" evidence="10">
    <location>
        <position position="12"/>
    </location>
</feature>
<feature type="binding site" evidence="12">
    <location>
        <position position="10"/>
    </location>
    <ligand>
        <name>Mg(2+)</name>
        <dbReference type="ChEBI" id="CHEBI:18420"/>
        <label>1</label>
    </ligand>
</feature>
<dbReference type="AlphaFoldDB" id="A0A1F6E5X7"/>
<protein>
    <recommendedName>
        <fullName evidence="5">phosphomannomutase</fullName>
        <ecNumber evidence="5">5.4.2.8</ecNumber>
    </recommendedName>
</protein>
<keyword evidence="9" id="KW-0413">Isomerase</keyword>
<dbReference type="GO" id="GO:0016791">
    <property type="term" value="F:phosphatase activity"/>
    <property type="evidence" value="ECO:0007669"/>
    <property type="project" value="TreeGrafter"/>
</dbReference>
<keyword evidence="6" id="KW-0963">Cytoplasm</keyword>
<feature type="binding site" evidence="11">
    <location>
        <position position="146"/>
    </location>
    <ligand>
        <name>alpha-D-mannose 1-phosphate</name>
        <dbReference type="ChEBI" id="CHEBI:58409"/>
    </ligand>
</feature>
<dbReference type="GO" id="GO:0004615">
    <property type="term" value="F:phosphomannomutase activity"/>
    <property type="evidence" value="ECO:0007669"/>
    <property type="project" value="UniProtKB-EC"/>
</dbReference>
<feature type="binding site" evidence="12">
    <location>
        <position position="212"/>
    </location>
    <ligand>
        <name>Mg(2+)</name>
        <dbReference type="ChEBI" id="CHEBI:18420"/>
        <label>1</label>
    </ligand>
</feature>
<evidence type="ECO:0000313" key="14">
    <source>
        <dbReference type="Proteomes" id="UP000176914"/>
    </source>
</evidence>
<dbReference type="Gene3D" id="3.30.1240.20">
    <property type="match status" value="1"/>
</dbReference>
<dbReference type="EC" id="5.4.2.8" evidence="5"/>
<evidence type="ECO:0000313" key="13">
    <source>
        <dbReference type="EMBL" id="OGG69103.1"/>
    </source>
</evidence>
<evidence type="ECO:0000256" key="10">
    <source>
        <dbReference type="PIRSR" id="PIRSR605002-1"/>
    </source>
</evidence>
<evidence type="ECO:0000256" key="9">
    <source>
        <dbReference type="ARBA" id="ARBA00023235"/>
    </source>
</evidence>
<evidence type="ECO:0000256" key="4">
    <source>
        <dbReference type="ARBA" id="ARBA00011738"/>
    </source>
</evidence>
<comment type="similarity">
    <text evidence="3">Belongs to the eukaryotic PMM family.</text>
</comment>
<comment type="caution">
    <text evidence="13">The sequence shown here is derived from an EMBL/GenBank/DDBJ whole genome shotgun (WGS) entry which is preliminary data.</text>
</comment>
<evidence type="ECO:0000256" key="1">
    <source>
        <dbReference type="ARBA" id="ARBA00004496"/>
    </source>
</evidence>
<feature type="binding site" evidence="11">
    <location>
        <position position="181"/>
    </location>
    <ligand>
        <name>alpha-D-mannose 1-phosphate</name>
        <dbReference type="ChEBI" id="CHEBI:58409"/>
    </ligand>
</feature>
<gene>
    <name evidence="13" type="ORF">A3C20_00595</name>
</gene>
<reference evidence="13 14" key="1">
    <citation type="journal article" date="2016" name="Nat. Commun.">
        <title>Thousands of microbial genomes shed light on interconnected biogeochemical processes in an aquifer system.</title>
        <authorList>
            <person name="Anantharaman K."/>
            <person name="Brown C.T."/>
            <person name="Hug L.A."/>
            <person name="Sharon I."/>
            <person name="Castelle C.J."/>
            <person name="Probst A.J."/>
            <person name="Thomas B.C."/>
            <person name="Singh A."/>
            <person name="Wilkins M.J."/>
            <person name="Karaoz U."/>
            <person name="Brodie E.L."/>
            <person name="Williams K.H."/>
            <person name="Hubbard S.S."/>
            <person name="Banfield J.F."/>
        </authorList>
    </citation>
    <scope>NUCLEOTIDE SEQUENCE [LARGE SCALE GENOMIC DNA]</scope>
</reference>
<dbReference type="Pfam" id="PF03332">
    <property type="entry name" value="PMM"/>
    <property type="match status" value="1"/>
</dbReference>
<keyword evidence="8 12" id="KW-0460">Magnesium</keyword>
<dbReference type="PANTHER" id="PTHR10000:SF8">
    <property type="entry name" value="HAD SUPERFAMILY HYDROLASE-LIKE, TYPE 3"/>
    <property type="match status" value="1"/>
</dbReference>
<organism evidence="13 14">
    <name type="scientific">Candidatus Kaiserbacteria bacterium RIFCSPHIGHO2_02_FULL_55_25</name>
    <dbReference type="NCBI Taxonomy" id="1798498"/>
    <lineage>
        <taxon>Bacteria</taxon>
        <taxon>Candidatus Kaiseribacteriota</taxon>
    </lineage>
</organism>
<sequence>MQCPKAALFDLDDTLALSFENPSAEMLERLRKLLDYIPVALITGRDFTWMSKDFLPAIVSSPRSDRFYVLTEGAAQCYQWQSGEWKELYGSTISDEEVQKIRKAVLESVDETGALDGISVSGEQFRRKKAMVAFATTGLDASKDYRYSWDPGNVRRSKLRDAIAKKLPEFDVVMGGATSIDITRKGVNKAYGVRWLAEKLDIAPSEMLYVGDALFEGGNDALVIPTGIQTRQVSGPPETEKVIDELLKVCSVSK</sequence>
<dbReference type="InterPro" id="IPR005002">
    <property type="entry name" value="PMM"/>
</dbReference>
<dbReference type="NCBIfam" id="TIGR01484">
    <property type="entry name" value="HAD-SF-IIB"/>
    <property type="match status" value="1"/>
</dbReference>
<dbReference type="GO" id="GO:0000287">
    <property type="term" value="F:magnesium ion binding"/>
    <property type="evidence" value="ECO:0007669"/>
    <property type="project" value="TreeGrafter"/>
</dbReference>
<evidence type="ECO:0000256" key="11">
    <source>
        <dbReference type="PIRSR" id="PIRSR605002-2"/>
    </source>
</evidence>
<evidence type="ECO:0000256" key="7">
    <source>
        <dbReference type="ARBA" id="ARBA00022723"/>
    </source>
</evidence>
<feature type="active site" description="Nucleophile" evidence="10">
    <location>
        <position position="10"/>
    </location>
</feature>
<dbReference type="InterPro" id="IPR043169">
    <property type="entry name" value="PMM_cap"/>
</dbReference>
<dbReference type="GO" id="GO:0009298">
    <property type="term" value="P:GDP-mannose biosynthetic process"/>
    <property type="evidence" value="ECO:0007669"/>
    <property type="project" value="InterPro"/>
</dbReference>
<feature type="binding site" evidence="11">
    <location>
        <position position="179"/>
    </location>
    <ligand>
        <name>alpha-D-mannose 1-phosphate</name>
        <dbReference type="ChEBI" id="CHEBI:58409"/>
    </ligand>
</feature>
<keyword evidence="7 12" id="KW-0479">Metal-binding</keyword>
<comment type="pathway">
    <text evidence="2">Nucleotide-sugar biosynthesis; GDP-alpha-D-mannose biosynthesis; alpha-D-mannose 1-phosphate from D-fructose 6-phosphate: step 2/2.</text>
</comment>
<evidence type="ECO:0000256" key="12">
    <source>
        <dbReference type="PIRSR" id="PIRSR605002-3"/>
    </source>
</evidence>
<dbReference type="GO" id="GO:0005829">
    <property type="term" value="C:cytosol"/>
    <property type="evidence" value="ECO:0007669"/>
    <property type="project" value="TreeGrafter"/>
</dbReference>
<name>A0A1F6E5X7_9BACT</name>
<dbReference type="InterPro" id="IPR023214">
    <property type="entry name" value="HAD_sf"/>
</dbReference>
<evidence type="ECO:0000256" key="6">
    <source>
        <dbReference type="ARBA" id="ARBA00022490"/>
    </source>
</evidence>
<proteinExistence type="inferred from homology"/>
<evidence type="ECO:0000256" key="3">
    <source>
        <dbReference type="ARBA" id="ARBA00009736"/>
    </source>
</evidence>
<feature type="binding site" evidence="12">
    <location>
        <position position="12"/>
    </location>
    <ligand>
        <name>Mg(2+)</name>
        <dbReference type="ChEBI" id="CHEBI:18420"/>
        <label>1</label>
    </ligand>
</feature>
<dbReference type="Proteomes" id="UP000176914">
    <property type="component" value="Unassembled WGS sequence"/>
</dbReference>
<comment type="cofactor">
    <cofactor evidence="12">
        <name>Mg(2+)</name>
        <dbReference type="ChEBI" id="CHEBI:18420"/>
    </cofactor>
</comment>
<dbReference type="InterPro" id="IPR006379">
    <property type="entry name" value="HAD-SF_hydro_IIB"/>
</dbReference>
<dbReference type="Gene3D" id="3.40.50.1000">
    <property type="entry name" value="HAD superfamily/HAD-like"/>
    <property type="match status" value="1"/>
</dbReference>
<comment type="subcellular location">
    <subcellularLocation>
        <location evidence="1">Cytoplasm</location>
    </subcellularLocation>
</comment>
<accession>A0A1F6E5X7</accession>
<dbReference type="SUPFAM" id="SSF56784">
    <property type="entry name" value="HAD-like"/>
    <property type="match status" value="1"/>
</dbReference>
<comment type="subunit">
    <text evidence="4">Homodimer.</text>
</comment>
<dbReference type="PANTHER" id="PTHR10000">
    <property type="entry name" value="PHOSPHOSERINE PHOSPHATASE"/>
    <property type="match status" value="1"/>
</dbReference>
<evidence type="ECO:0000256" key="2">
    <source>
        <dbReference type="ARBA" id="ARBA00004699"/>
    </source>
</evidence>
<dbReference type="InterPro" id="IPR036412">
    <property type="entry name" value="HAD-like_sf"/>
</dbReference>
<evidence type="ECO:0000256" key="5">
    <source>
        <dbReference type="ARBA" id="ARBA00012730"/>
    </source>
</evidence>
<evidence type="ECO:0000256" key="8">
    <source>
        <dbReference type="ARBA" id="ARBA00022842"/>
    </source>
</evidence>
<dbReference type="EMBL" id="MFLL01000020">
    <property type="protein sequence ID" value="OGG69103.1"/>
    <property type="molecule type" value="Genomic_DNA"/>
</dbReference>